<feature type="compositionally biased region" description="Polar residues" evidence="1">
    <location>
        <begin position="147"/>
        <end position="159"/>
    </location>
</feature>
<reference evidence="2 3" key="1">
    <citation type="submission" date="2014-02" db="EMBL/GenBank/DDBJ databases">
        <title>The small core and large imbalanced accessory genome model reveals a collaborative survival strategy of Sorangium cellulosum strains in nature.</title>
        <authorList>
            <person name="Han K."/>
            <person name="Peng R."/>
            <person name="Blom J."/>
            <person name="Li Y.-Z."/>
        </authorList>
    </citation>
    <scope>NUCLEOTIDE SEQUENCE [LARGE SCALE GENOMIC DNA]</scope>
    <source>
        <strain evidence="2 3">So0007-03</strain>
    </source>
</reference>
<evidence type="ECO:0000313" key="3">
    <source>
        <dbReference type="Proteomes" id="UP000075502"/>
    </source>
</evidence>
<dbReference type="GO" id="GO:0003700">
    <property type="term" value="F:DNA-binding transcription factor activity"/>
    <property type="evidence" value="ECO:0007669"/>
    <property type="project" value="InterPro"/>
</dbReference>
<proteinExistence type="predicted"/>
<evidence type="ECO:0000256" key="1">
    <source>
        <dbReference type="SAM" id="MobiDB-lite"/>
    </source>
</evidence>
<evidence type="ECO:0000313" key="2">
    <source>
        <dbReference type="EMBL" id="KYG11423.1"/>
    </source>
</evidence>
<dbReference type="EMBL" id="JEME01000030">
    <property type="protein sequence ID" value="KYG11423.1"/>
    <property type="molecule type" value="Genomic_DNA"/>
</dbReference>
<dbReference type="InterPro" id="IPR013325">
    <property type="entry name" value="RNA_pol_sigma_r2"/>
</dbReference>
<dbReference type="AlphaFoldDB" id="A0A150U393"/>
<dbReference type="Proteomes" id="UP000075502">
    <property type="component" value="Unassembled WGS sequence"/>
</dbReference>
<comment type="caution">
    <text evidence="2">The sequence shown here is derived from an EMBL/GenBank/DDBJ whole genome shotgun (WGS) entry which is preliminary data.</text>
</comment>
<dbReference type="GO" id="GO:0006352">
    <property type="term" value="P:DNA-templated transcription initiation"/>
    <property type="evidence" value="ECO:0007669"/>
    <property type="project" value="InterPro"/>
</dbReference>
<organism evidence="2 3">
    <name type="scientific">Sorangium cellulosum</name>
    <name type="common">Polyangium cellulosum</name>
    <dbReference type="NCBI Taxonomy" id="56"/>
    <lineage>
        <taxon>Bacteria</taxon>
        <taxon>Pseudomonadati</taxon>
        <taxon>Myxococcota</taxon>
        <taxon>Polyangia</taxon>
        <taxon>Polyangiales</taxon>
        <taxon>Polyangiaceae</taxon>
        <taxon>Sorangium</taxon>
    </lineage>
</organism>
<gene>
    <name evidence="2" type="ORF">BE21_57575</name>
</gene>
<sequence length="198" mass="21844">MSKRDVRLPWPRSADDGTPLGVDLSRLHADVRKIVLKHFKSALAWVEADDLVQEVYLAIARKNTQNCAFDPRKASLGKYVFTVANSVVLNLGDKRRRGAHVVLSDVGDMPDAITTRTAEDELIEAEEEAAGQPQLVMFDVRATVSRTSRPARSAAGQTSARRRRSPDPTLSLFDRVTEHAPESGVRRVPFDIDVAEAA</sequence>
<dbReference type="Gene3D" id="1.10.1740.10">
    <property type="match status" value="1"/>
</dbReference>
<feature type="region of interest" description="Disordered" evidence="1">
    <location>
        <begin position="147"/>
        <end position="170"/>
    </location>
</feature>
<dbReference type="SUPFAM" id="SSF88946">
    <property type="entry name" value="Sigma2 domain of RNA polymerase sigma factors"/>
    <property type="match status" value="1"/>
</dbReference>
<name>A0A150U393_SORCE</name>
<accession>A0A150U393</accession>
<protein>
    <submittedName>
        <fullName evidence="2">Uncharacterized protein</fullName>
    </submittedName>
</protein>